<keyword evidence="1" id="KW-0812">Transmembrane</keyword>
<dbReference type="AlphaFoldDB" id="A0A2P6RG32"/>
<evidence type="ECO:0000256" key="1">
    <source>
        <dbReference type="SAM" id="Phobius"/>
    </source>
</evidence>
<keyword evidence="1" id="KW-0472">Membrane</keyword>
<feature type="transmembrane region" description="Helical" evidence="1">
    <location>
        <begin position="21"/>
        <end position="47"/>
    </location>
</feature>
<keyword evidence="1" id="KW-1133">Transmembrane helix</keyword>
<dbReference type="Proteomes" id="UP000238479">
    <property type="component" value="Chromosome 3"/>
</dbReference>
<protein>
    <submittedName>
        <fullName evidence="2">Uncharacterized protein</fullName>
    </submittedName>
</protein>
<gene>
    <name evidence="2" type="ORF">RchiOBHm_Chr3g0490831</name>
</gene>
<reference evidence="2 3" key="1">
    <citation type="journal article" date="2018" name="Nat. Genet.">
        <title>The Rosa genome provides new insights in the design of modern roses.</title>
        <authorList>
            <person name="Bendahmane M."/>
        </authorList>
    </citation>
    <scope>NUCLEOTIDE SEQUENCE [LARGE SCALE GENOMIC DNA]</scope>
    <source>
        <strain evidence="3">cv. Old Blush</strain>
    </source>
</reference>
<keyword evidence="3" id="KW-1185">Reference proteome</keyword>
<name>A0A2P6RG32_ROSCH</name>
<dbReference type="EMBL" id="PDCK01000041">
    <property type="protein sequence ID" value="PRQ45390.1"/>
    <property type="molecule type" value="Genomic_DNA"/>
</dbReference>
<dbReference type="Gramene" id="PRQ45390">
    <property type="protein sequence ID" value="PRQ45390"/>
    <property type="gene ID" value="RchiOBHm_Chr3g0490831"/>
</dbReference>
<accession>A0A2P6RG32</accession>
<proteinExistence type="predicted"/>
<evidence type="ECO:0000313" key="3">
    <source>
        <dbReference type="Proteomes" id="UP000238479"/>
    </source>
</evidence>
<comment type="caution">
    <text evidence="2">The sequence shown here is derived from an EMBL/GenBank/DDBJ whole genome shotgun (WGS) entry which is preliminary data.</text>
</comment>
<organism evidence="2 3">
    <name type="scientific">Rosa chinensis</name>
    <name type="common">China rose</name>
    <dbReference type="NCBI Taxonomy" id="74649"/>
    <lineage>
        <taxon>Eukaryota</taxon>
        <taxon>Viridiplantae</taxon>
        <taxon>Streptophyta</taxon>
        <taxon>Embryophyta</taxon>
        <taxon>Tracheophyta</taxon>
        <taxon>Spermatophyta</taxon>
        <taxon>Magnoliopsida</taxon>
        <taxon>eudicotyledons</taxon>
        <taxon>Gunneridae</taxon>
        <taxon>Pentapetalae</taxon>
        <taxon>rosids</taxon>
        <taxon>fabids</taxon>
        <taxon>Rosales</taxon>
        <taxon>Rosaceae</taxon>
        <taxon>Rosoideae</taxon>
        <taxon>Rosoideae incertae sedis</taxon>
        <taxon>Rosa</taxon>
    </lineage>
</organism>
<evidence type="ECO:0000313" key="2">
    <source>
        <dbReference type="EMBL" id="PRQ45390.1"/>
    </source>
</evidence>
<sequence>MWLQRLRLLLLLRMLLRMFRIPSLHFLLTWEVITLLSQLVFALSILISTY</sequence>